<proteinExistence type="predicted"/>
<dbReference type="Proteomes" id="UP000285875">
    <property type="component" value="Chromosome"/>
</dbReference>
<keyword evidence="1 3" id="KW-0413">Isomerase</keyword>
<dbReference type="EMBL" id="CP025570">
    <property type="protein sequence ID" value="AZZ40846.1"/>
    <property type="molecule type" value="Genomic_DNA"/>
</dbReference>
<evidence type="ECO:0000313" key="4">
    <source>
        <dbReference type="Proteomes" id="UP000285875"/>
    </source>
</evidence>
<evidence type="ECO:0000313" key="3">
    <source>
        <dbReference type="EMBL" id="AZZ40846.1"/>
    </source>
</evidence>
<dbReference type="SUPFAM" id="SSF51351">
    <property type="entry name" value="Triosephosphate isomerase (TIM)"/>
    <property type="match status" value="1"/>
</dbReference>
<protein>
    <submittedName>
        <fullName evidence="3">Triose-phosphate isomerase</fullName>
    </submittedName>
</protein>
<dbReference type="PROSITE" id="PS51440">
    <property type="entry name" value="TIM_2"/>
    <property type="match status" value="1"/>
</dbReference>
<reference evidence="4" key="1">
    <citation type="submission" date="2017-12" db="EMBL/GenBank/DDBJ databases">
        <title>Whole genome sequencing of Acidipropionibacterium jensenii strains JS279 and JS280.</title>
        <authorList>
            <person name="Deptula P."/>
            <person name="Laine P."/>
            <person name="Smolander O.-P."/>
            <person name="Paulin L."/>
            <person name="Auvinen P."/>
            <person name="Varmanen P."/>
        </authorList>
    </citation>
    <scope>NUCLEOTIDE SEQUENCE [LARGE SCALE GENOMIC DNA]</scope>
    <source>
        <strain evidence="4">JS280</strain>
    </source>
</reference>
<dbReference type="InterPro" id="IPR035990">
    <property type="entry name" value="TIM_sf"/>
</dbReference>
<dbReference type="KEGG" id="aji:C0Z10_10360"/>
<accession>A0A3T0S395</accession>
<dbReference type="Pfam" id="PF00121">
    <property type="entry name" value="TIM"/>
    <property type="match status" value="1"/>
</dbReference>
<gene>
    <name evidence="3" type="ORF">C0Z10_10360</name>
</gene>
<organism evidence="3 4">
    <name type="scientific">Acidipropionibacterium jensenii</name>
    <dbReference type="NCBI Taxonomy" id="1749"/>
    <lineage>
        <taxon>Bacteria</taxon>
        <taxon>Bacillati</taxon>
        <taxon>Actinomycetota</taxon>
        <taxon>Actinomycetes</taxon>
        <taxon>Propionibacteriales</taxon>
        <taxon>Propionibacteriaceae</taxon>
        <taxon>Acidipropionibacterium</taxon>
    </lineage>
</organism>
<dbReference type="Gene3D" id="3.20.20.70">
    <property type="entry name" value="Aldolase class I"/>
    <property type="match status" value="1"/>
</dbReference>
<evidence type="ECO:0000256" key="1">
    <source>
        <dbReference type="ARBA" id="ARBA00023235"/>
    </source>
</evidence>
<dbReference type="RefSeq" id="WP_097799916.1">
    <property type="nucleotide sequence ID" value="NZ_CP025570.1"/>
</dbReference>
<sequence>MSPAVTAPFLIINVKAYLYGDQALRLARIADGLSRDADVDIMFAVQHADIRLIAEHTDRLIVAAQHMDPIAPGRGMGHILPESLAAAGARAVILNHAEHPLTVADLDADLVRAREVGLSTVVCADSIAQCQMIARLGPDVMICEPSSQIGKGTLTTDDYIRDSTTAVKEVDPSIMVLQGAGVSTGEDVARVLALGADASGGTSGIVCAPDWNGTVSEMLIPLRAEKDRRSQSAPPSGPPLQHLR</sequence>
<dbReference type="NCBIfam" id="NF003302">
    <property type="entry name" value="PRK04302.1"/>
    <property type="match status" value="1"/>
</dbReference>
<dbReference type="AlphaFoldDB" id="A0A3T0S395"/>
<evidence type="ECO:0000256" key="2">
    <source>
        <dbReference type="SAM" id="MobiDB-lite"/>
    </source>
</evidence>
<name>A0A3T0S395_9ACTN</name>
<feature type="region of interest" description="Disordered" evidence="2">
    <location>
        <begin position="224"/>
        <end position="244"/>
    </location>
</feature>
<dbReference type="GO" id="GO:0004807">
    <property type="term" value="F:triose-phosphate isomerase activity"/>
    <property type="evidence" value="ECO:0007669"/>
    <property type="project" value="InterPro"/>
</dbReference>
<dbReference type="InterPro" id="IPR000652">
    <property type="entry name" value="Triosephosphate_isomerase"/>
</dbReference>
<dbReference type="InterPro" id="IPR013785">
    <property type="entry name" value="Aldolase_TIM"/>
</dbReference>